<dbReference type="eggNOG" id="ENOG502Z8KN">
    <property type="taxonomic scope" value="Bacteria"/>
</dbReference>
<name>D5CPV4_SIDLE</name>
<evidence type="ECO:0000256" key="1">
    <source>
        <dbReference type="SAM" id="MobiDB-lite"/>
    </source>
</evidence>
<keyword evidence="2" id="KW-0808">Transferase</keyword>
<gene>
    <name evidence="2" type="ordered locus">Slit_0880</name>
</gene>
<dbReference type="HOGENOM" id="CLU_965134_0_0_4"/>
<keyword evidence="2" id="KW-0328">Glycosyltransferase</keyword>
<dbReference type="Proteomes" id="UP000001625">
    <property type="component" value="Chromosome"/>
</dbReference>
<keyword evidence="3" id="KW-1185">Reference proteome</keyword>
<evidence type="ECO:0000313" key="2">
    <source>
        <dbReference type="EMBL" id="ADE11118.1"/>
    </source>
</evidence>
<feature type="compositionally biased region" description="Basic and acidic residues" evidence="1">
    <location>
        <begin position="50"/>
        <end position="61"/>
    </location>
</feature>
<dbReference type="GO" id="GO:0009399">
    <property type="term" value="P:nitrogen fixation"/>
    <property type="evidence" value="ECO:0007669"/>
    <property type="project" value="InterPro"/>
</dbReference>
<protein>
    <submittedName>
        <fullName evidence="2">NAD(+)--dinitrogen-reductase ADP-D-ribosyltransferase</fullName>
        <ecNumber evidence="2">2.4.2.37</ecNumber>
    </submittedName>
</protein>
<reference evidence="2 3" key="1">
    <citation type="submission" date="2010-03" db="EMBL/GenBank/DDBJ databases">
        <title>Complete sequence of Sideroxydans lithotrophicus ES-1.</title>
        <authorList>
            <consortium name="US DOE Joint Genome Institute"/>
            <person name="Lucas S."/>
            <person name="Copeland A."/>
            <person name="Lapidus A."/>
            <person name="Cheng J.-F."/>
            <person name="Bruce D."/>
            <person name="Goodwin L."/>
            <person name="Pitluck S."/>
            <person name="Munk A.C."/>
            <person name="Detter J.C."/>
            <person name="Han C."/>
            <person name="Tapia R."/>
            <person name="Larimer F."/>
            <person name="Land M."/>
            <person name="Hauser L."/>
            <person name="Kyrpides N."/>
            <person name="Ivanova N."/>
            <person name="Emerson D."/>
            <person name="Woyke T."/>
        </authorList>
    </citation>
    <scope>NUCLEOTIDE SEQUENCE [LARGE SCALE GENOMIC DNA]</scope>
    <source>
        <strain evidence="2 3">ES-1</strain>
    </source>
</reference>
<accession>D5CPV4</accession>
<dbReference type="InterPro" id="IPR009953">
    <property type="entry name" value="DRA_trans"/>
</dbReference>
<dbReference type="STRING" id="580332.Slit_0880"/>
<feature type="compositionally biased region" description="Polar residues" evidence="1">
    <location>
        <begin position="1"/>
        <end position="12"/>
    </location>
</feature>
<dbReference type="KEGG" id="slt:Slit_0880"/>
<feature type="region of interest" description="Disordered" evidence="1">
    <location>
        <begin position="1"/>
        <end position="62"/>
    </location>
</feature>
<dbReference type="Pfam" id="PF07357">
    <property type="entry name" value="DRAT"/>
    <property type="match status" value="1"/>
</dbReference>
<dbReference type="EC" id="2.4.2.37" evidence="2"/>
<proteinExistence type="predicted"/>
<evidence type="ECO:0000313" key="3">
    <source>
        <dbReference type="Proteomes" id="UP000001625"/>
    </source>
</evidence>
<sequence>MQEKTNSTQNALTDVEPNKTDAFVAGATTPSGNQKDLAQRGHTVPIAPGERGDGGEGDGKDSVMSVVLPRTARLPINRCNLPADILGGLTFQRSPVALELDGVAQFHRGLFNLLDKINDAKERANAFIMHMNASFYLDEPEQAGYTAKATHKREKADYLRMVRGWSFDADGREGAALKGWVESRFGLLPRHHGGQIRDLSGEAYRRYLEMRATALYGTNALESQFDLLYTYCQHELTRLHPGETHLTLYRGVNRVDDHETLATLDDKHRVVLFNSLSSFTANRERADEFGDYLLTAQVPLAKVFCYTRLLPGMLQGEDEYTVIGGLYEVSIAAY</sequence>
<dbReference type="AlphaFoldDB" id="D5CPV4"/>
<organism evidence="2 3">
    <name type="scientific">Sideroxydans lithotrophicus (strain ES-1)</name>
    <dbReference type="NCBI Taxonomy" id="580332"/>
    <lineage>
        <taxon>Bacteria</taxon>
        <taxon>Pseudomonadati</taxon>
        <taxon>Pseudomonadota</taxon>
        <taxon>Betaproteobacteria</taxon>
        <taxon>Nitrosomonadales</taxon>
        <taxon>Gallionellaceae</taxon>
        <taxon>Sideroxydans</taxon>
    </lineage>
</organism>
<dbReference type="EMBL" id="CP001965">
    <property type="protein sequence ID" value="ADE11118.1"/>
    <property type="molecule type" value="Genomic_DNA"/>
</dbReference>
<dbReference type="GO" id="GO:0030701">
    <property type="term" value="F:NAD+-dinitrogen-reductase ADP-D-ribosyltransferase activity"/>
    <property type="evidence" value="ECO:0007669"/>
    <property type="project" value="UniProtKB-EC"/>
</dbReference>